<dbReference type="Gene3D" id="3.10.20.740">
    <property type="match status" value="1"/>
</dbReference>
<proteinExistence type="inferred from homology"/>
<evidence type="ECO:0000259" key="9">
    <source>
        <dbReference type="PROSITE" id="PS51379"/>
    </source>
</evidence>
<protein>
    <submittedName>
        <fullName evidence="11">2Fe-2S iron-sulfur cluster binding domain-containing protein</fullName>
    </submittedName>
</protein>
<dbReference type="InterPro" id="IPR036991">
    <property type="entry name" value="Fe_hydrogenase_ssu_sf"/>
</dbReference>
<dbReference type="AlphaFoldDB" id="A0A845HEP1"/>
<accession>A0A845HEP1</accession>
<dbReference type="GO" id="GO:0051539">
    <property type="term" value="F:4 iron, 4 sulfur cluster binding"/>
    <property type="evidence" value="ECO:0007669"/>
    <property type="project" value="UniProtKB-KW"/>
</dbReference>
<keyword evidence="7" id="KW-0411">Iron-sulfur</keyword>
<dbReference type="InterPro" id="IPR013352">
    <property type="entry name" value="Fe_hydrogenase_subset"/>
</dbReference>
<organism evidence="11 12">
    <name type="scientific">Duganella vulcania</name>
    <dbReference type="NCBI Taxonomy" id="2692166"/>
    <lineage>
        <taxon>Bacteria</taxon>
        <taxon>Pseudomonadati</taxon>
        <taxon>Pseudomonadota</taxon>
        <taxon>Betaproteobacteria</taxon>
        <taxon>Burkholderiales</taxon>
        <taxon>Oxalobacteraceae</taxon>
        <taxon>Telluria group</taxon>
        <taxon>Duganella</taxon>
    </lineage>
</organism>
<evidence type="ECO:0000256" key="5">
    <source>
        <dbReference type="ARBA" id="ARBA00022737"/>
    </source>
</evidence>
<dbReference type="InterPro" id="IPR050340">
    <property type="entry name" value="Cytosolic_Fe-S_CAF"/>
</dbReference>
<dbReference type="Gene3D" id="3.10.450.50">
    <property type="match status" value="1"/>
</dbReference>
<dbReference type="GO" id="GO:0008901">
    <property type="term" value="F:ferredoxin hydrogenase activity"/>
    <property type="evidence" value="ECO:0007669"/>
    <property type="project" value="InterPro"/>
</dbReference>
<dbReference type="InterPro" id="IPR004108">
    <property type="entry name" value="Fe_hydrogenase_lsu_C"/>
</dbReference>
<dbReference type="PROSITE" id="PS00198">
    <property type="entry name" value="4FE4S_FER_1"/>
    <property type="match status" value="1"/>
</dbReference>
<dbReference type="PROSITE" id="PS51839">
    <property type="entry name" value="4FE4S_HC3"/>
    <property type="match status" value="1"/>
</dbReference>
<dbReference type="InterPro" id="IPR001041">
    <property type="entry name" value="2Fe-2S_ferredoxin-type"/>
</dbReference>
<dbReference type="RefSeq" id="WP_161089444.1">
    <property type="nucleotide sequence ID" value="NZ_WWCV01000011.1"/>
</dbReference>
<feature type="domain" description="4Fe-4S ferredoxin-type" evidence="9">
    <location>
        <begin position="143"/>
        <end position="162"/>
    </location>
</feature>
<evidence type="ECO:0000256" key="2">
    <source>
        <dbReference type="ARBA" id="ARBA00005404"/>
    </source>
</evidence>
<dbReference type="NCBIfam" id="TIGR02512">
    <property type="entry name" value="FeFe_hydrog_A"/>
    <property type="match status" value="1"/>
</dbReference>
<dbReference type="GO" id="GO:0016020">
    <property type="term" value="C:membrane"/>
    <property type="evidence" value="ECO:0007669"/>
    <property type="project" value="InterPro"/>
</dbReference>
<dbReference type="SUPFAM" id="SSF54292">
    <property type="entry name" value="2Fe-2S ferredoxin-like"/>
    <property type="match status" value="1"/>
</dbReference>
<name>A0A845HEP1_9BURK</name>
<dbReference type="InterPro" id="IPR019574">
    <property type="entry name" value="NADH_UbQ_OxRdtase_Gsu_4Fe4S-bd"/>
</dbReference>
<evidence type="ECO:0000256" key="1">
    <source>
        <dbReference type="ARBA" id="ARBA00001966"/>
    </source>
</evidence>
<dbReference type="Pfam" id="PF12838">
    <property type="entry name" value="Fer4_7"/>
    <property type="match status" value="1"/>
</dbReference>
<dbReference type="GO" id="GO:0042773">
    <property type="term" value="P:ATP synthesis coupled electron transport"/>
    <property type="evidence" value="ECO:0007669"/>
    <property type="project" value="InterPro"/>
</dbReference>
<evidence type="ECO:0000313" key="12">
    <source>
        <dbReference type="Proteomes" id="UP000484875"/>
    </source>
</evidence>
<evidence type="ECO:0000313" key="11">
    <source>
        <dbReference type="EMBL" id="MYN16757.1"/>
    </source>
</evidence>
<dbReference type="Pfam" id="PF13510">
    <property type="entry name" value="Fer2_4"/>
    <property type="match status" value="1"/>
</dbReference>
<evidence type="ECO:0000259" key="8">
    <source>
        <dbReference type="PROSITE" id="PS51085"/>
    </source>
</evidence>
<comment type="similarity">
    <text evidence="2">Belongs to the complex I 75 kDa subunit family.</text>
</comment>
<dbReference type="Gene3D" id="3.30.70.20">
    <property type="match status" value="1"/>
</dbReference>
<keyword evidence="6" id="KW-0408">Iron</keyword>
<keyword evidence="12" id="KW-1185">Reference proteome</keyword>
<dbReference type="CDD" id="cd00207">
    <property type="entry name" value="fer2"/>
    <property type="match status" value="1"/>
</dbReference>
<dbReference type="Proteomes" id="UP000484875">
    <property type="component" value="Unassembled WGS sequence"/>
</dbReference>
<keyword evidence="4" id="KW-0479">Metal-binding</keyword>
<dbReference type="PROSITE" id="PS51085">
    <property type="entry name" value="2FE2S_FER_2"/>
    <property type="match status" value="1"/>
</dbReference>
<dbReference type="InterPro" id="IPR017896">
    <property type="entry name" value="4Fe4S_Fe-S-bd"/>
</dbReference>
<dbReference type="SMART" id="SM00902">
    <property type="entry name" value="Fe_hyd_SSU"/>
    <property type="match status" value="1"/>
</dbReference>
<keyword evidence="5" id="KW-0677">Repeat</keyword>
<dbReference type="Pfam" id="PF02256">
    <property type="entry name" value="Fe_hyd_SSU"/>
    <property type="match status" value="1"/>
</dbReference>
<evidence type="ECO:0000256" key="7">
    <source>
        <dbReference type="ARBA" id="ARBA00023014"/>
    </source>
</evidence>
<dbReference type="Gene3D" id="4.10.260.20">
    <property type="entry name" value="Iron hydrogenase, small subunit"/>
    <property type="match status" value="1"/>
</dbReference>
<dbReference type="PROSITE" id="PS00641">
    <property type="entry name" value="COMPLEX1_75K_1"/>
    <property type="match status" value="1"/>
</dbReference>
<sequence>MIKLTVNGIAVEVIDGATYLDAANAAGVHIPTLCYHPRLPSHGVCRMCLVQVEGQSRAQPACITKASAGDVVDTASADLQRFRDQDAQWLLARHPNDCMRCEVNGSCRLQNLVSENQWEDRWEKIPIGSVTHPEHRLSDHTSPSIWRDLSKCVECGLCVEACGPHGQQQYVIGFAERGSDRLPVTVFDRPLADTGCISCGQCTQACPVGALIETPHWHQVLHTLAQRRRISAVQVAPATRVAIGEEFGMAPGTVSTGKMISALRQLGFDYVFDSNFGADLTIMEEATELLERRKTPNAGNAKLPLFTSCCPGWVNWVEINRPDLLLHLSTTKSPQQMHGALTKRGAFAGSLGPAFAAGQTEPYVVSVMPCTAKKDEAVRPGVSGDIDHVVTTRELARMIKARGIAFHALPDDGAFDHPLGASTGAAQIFAASGGVMEAMVRTAAHLLGMEQALPLEWQPLRGVDQSVKSAQIPGIGRVAICNGIAAAQRMLQTEAWREQFIAIEVMACAGGCLGGGGEPKSMDPLVLEKRMRAVYAIDQQAPLRRSHENREVQALYAGQLQAPGSARARALLHTSYAARRSTRLLLMRFLDCVDRRDGAGAAALCHPDATWSTASPFGDIRGAANIRALIDTRLPARKYGPDYARHRMASAADTESLDVITPDGGRCAFRLAVQHTPQDGESPLVITSLERLP</sequence>
<dbReference type="InterPro" id="IPR017900">
    <property type="entry name" value="4Fe4S_Fe_S_CS"/>
</dbReference>
<reference evidence="11 12" key="1">
    <citation type="submission" date="2019-12" db="EMBL/GenBank/DDBJ databases">
        <title>Novel species isolated from a subtropical stream in China.</title>
        <authorList>
            <person name="Lu H."/>
        </authorList>
    </citation>
    <scope>NUCLEOTIDE SEQUENCE [LARGE SCALE GENOMIC DNA]</scope>
    <source>
        <strain evidence="11 12">FT107W</strain>
    </source>
</reference>
<dbReference type="Pfam" id="PF10588">
    <property type="entry name" value="NADH-G_4Fe-4S_3"/>
    <property type="match status" value="1"/>
</dbReference>
<dbReference type="InterPro" id="IPR009016">
    <property type="entry name" value="Fe_hydrogenase"/>
</dbReference>
<evidence type="ECO:0000256" key="6">
    <source>
        <dbReference type="ARBA" id="ARBA00023004"/>
    </source>
</evidence>
<feature type="domain" description="4Fe-4S ferredoxin-type" evidence="9">
    <location>
        <begin position="188"/>
        <end position="216"/>
    </location>
</feature>
<dbReference type="InterPro" id="IPR000283">
    <property type="entry name" value="NADH_UbQ_OxRdtase_75kDa_su_CS"/>
</dbReference>
<dbReference type="SUPFAM" id="SSF53920">
    <property type="entry name" value="Fe-only hydrogenase"/>
    <property type="match status" value="1"/>
</dbReference>
<dbReference type="InterPro" id="IPR003149">
    <property type="entry name" value="Fe_hydrogenase_ssu"/>
</dbReference>
<dbReference type="SUPFAM" id="SSF54427">
    <property type="entry name" value="NTF2-like"/>
    <property type="match status" value="1"/>
</dbReference>
<dbReference type="InterPro" id="IPR036010">
    <property type="entry name" value="2Fe-2S_ferredoxin-like_sf"/>
</dbReference>
<feature type="domain" description="2Fe-2S ferredoxin-type" evidence="8">
    <location>
        <begin position="1"/>
        <end position="78"/>
    </location>
</feature>
<dbReference type="GO" id="GO:0008137">
    <property type="term" value="F:NADH dehydrogenase (ubiquinone) activity"/>
    <property type="evidence" value="ECO:0007669"/>
    <property type="project" value="InterPro"/>
</dbReference>
<gene>
    <name evidence="11" type="ORF">GTP81_08330</name>
</gene>
<dbReference type="GO" id="GO:0005506">
    <property type="term" value="F:iron ion binding"/>
    <property type="evidence" value="ECO:0007669"/>
    <property type="project" value="InterPro"/>
</dbReference>
<dbReference type="EMBL" id="WWCV01000011">
    <property type="protein sequence ID" value="MYN16757.1"/>
    <property type="molecule type" value="Genomic_DNA"/>
</dbReference>
<dbReference type="FunFam" id="3.30.70.20:FF:000035">
    <property type="entry name" value="Iron hydrogenase 1"/>
    <property type="match status" value="1"/>
</dbReference>
<evidence type="ECO:0000256" key="4">
    <source>
        <dbReference type="ARBA" id="ARBA00022723"/>
    </source>
</evidence>
<evidence type="ECO:0000256" key="3">
    <source>
        <dbReference type="ARBA" id="ARBA00022485"/>
    </source>
</evidence>
<dbReference type="Pfam" id="PF02906">
    <property type="entry name" value="Fe_hyd_lg_C"/>
    <property type="match status" value="1"/>
</dbReference>
<feature type="domain" description="4Fe-4S His(Cys)3-ligated-type" evidence="10">
    <location>
        <begin position="78"/>
        <end position="117"/>
    </location>
</feature>
<dbReference type="PROSITE" id="PS51379">
    <property type="entry name" value="4FE4S_FER_2"/>
    <property type="match status" value="2"/>
</dbReference>
<dbReference type="InterPro" id="IPR032710">
    <property type="entry name" value="NTF2-like_dom_sf"/>
</dbReference>
<dbReference type="PANTHER" id="PTHR11615">
    <property type="entry name" value="NITRATE, FORMATE, IRON DEHYDROGENASE"/>
    <property type="match status" value="1"/>
</dbReference>
<dbReference type="Gene3D" id="3.40.950.10">
    <property type="entry name" value="Fe-only Hydrogenase (Larger Subunit), Chain L, domain 3"/>
    <property type="match status" value="1"/>
</dbReference>
<evidence type="ECO:0000259" key="10">
    <source>
        <dbReference type="PROSITE" id="PS51839"/>
    </source>
</evidence>
<dbReference type="Gene3D" id="3.40.50.1780">
    <property type="match status" value="1"/>
</dbReference>
<comment type="caution">
    <text evidence="11">The sequence shown here is derived from an EMBL/GenBank/DDBJ whole genome shotgun (WGS) entry which is preliminary data.</text>
</comment>
<keyword evidence="3" id="KW-0004">4Fe-4S</keyword>
<comment type="cofactor">
    <cofactor evidence="1">
        <name>[4Fe-4S] cluster</name>
        <dbReference type="ChEBI" id="CHEBI:49883"/>
    </cofactor>
</comment>
<dbReference type="SUPFAM" id="SSF46548">
    <property type="entry name" value="alpha-helical ferredoxin"/>
    <property type="match status" value="1"/>
</dbReference>